<feature type="compositionally biased region" description="Polar residues" evidence="1">
    <location>
        <begin position="36"/>
        <end position="45"/>
    </location>
</feature>
<feature type="region of interest" description="Disordered" evidence="1">
    <location>
        <begin position="1"/>
        <end position="87"/>
    </location>
</feature>
<comment type="caution">
    <text evidence="2">The sequence shown here is derived from an EMBL/GenBank/DDBJ whole genome shotgun (WGS) entry which is preliminary data.</text>
</comment>
<feature type="region of interest" description="Disordered" evidence="1">
    <location>
        <begin position="140"/>
        <end position="227"/>
    </location>
</feature>
<protein>
    <submittedName>
        <fullName evidence="2">Uncharacterized protein</fullName>
    </submittedName>
</protein>
<feature type="compositionally biased region" description="Basic and acidic residues" evidence="1">
    <location>
        <begin position="208"/>
        <end position="217"/>
    </location>
</feature>
<evidence type="ECO:0000313" key="3">
    <source>
        <dbReference type="Proteomes" id="UP001408356"/>
    </source>
</evidence>
<keyword evidence="3" id="KW-1185">Reference proteome</keyword>
<sequence>MLHEKLSALTRVDLEYEPEAPESRSAKPSFFELQRPTPQSPSGAPSFSLHPFTPPLNQIHRQNDASKPSPPVLASAKRLEGTPGSNQHAVELVQPEPAALAAAHWVPVVRDARGRDTAGPVDTVDVRAGAAEHVDGGAAAAVGGAQVQQQRAGHEEPQGHQPADAARHGQARAPRAPGPGLGRRPDEADPAGLEPRRVHVRQHAPGRHGGEGGRGEEDGWSTTVSSLTLIRC</sequence>
<name>A0ABR2UGE2_9PEZI</name>
<evidence type="ECO:0000313" key="2">
    <source>
        <dbReference type="EMBL" id="KAK9413692.1"/>
    </source>
</evidence>
<feature type="compositionally biased region" description="Low complexity" evidence="1">
    <location>
        <begin position="140"/>
        <end position="151"/>
    </location>
</feature>
<proteinExistence type="predicted"/>
<evidence type="ECO:0000256" key="1">
    <source>
        <dbReference type="SAM" id="MobiDB-lite"/>
    </source>
</evidence>
<reference evidence="2 3" key="1">
    <citation type="journal article" date="2024" name="J. Plant Pathol.">
        <title>Sequence and assembly of the genome of Seiridium unicorne, isolate CBS 538.82, causal agent of cypress canker disease.</title>
        <authorList>
            <person name="Scali E."/>
            <person name="Rocca G.D."/>
            <person name="Danti R."/>
            <person name="Garbelotto M."/>
            <person name="Barberini S."/>
            <person name="Baroncelli R."/>
            <person name="Emiliani G."/>
        </authorList>
    </citation>
    <scope>NUCLEOTIDE SEQUENCE [LARGE SCALE GENOMIC DNA]</scope>
    <source>
        <strain evidence="2 3">BM-138-508</strain>
    </source>
</reference>
<dbReference type="EMBL" id="JARVKF010000436">
    <property type="protein sequence ID" value="KAK9413692.1"/>
    <property type="molecule type" value="Genomic_DNA"/>
</dbReference>
<organism evidence="2 3">
    <name type="scientific">Seiridium unicorne</name>
    <dbReference type="NCBI Taxonomy" id="138068"/>
    <lineage>
        <taxon>Eukaryota</taxon>
        <taxon>Fungi</taxon>
        <taxon>Dikarya</taxon>
        <taxon>Ascomycota</taxon>
        <taxon>Pezizomycotina</taxon>
        <taxon>Sordariomycetes</taxon>
        <taxon>Xylariomycetidae</taxon>
        <taxon>Amphisphaeriales</taxon>
        <taxon>Sporocadaceae</taxon>
        <taxon>Seiridium</taxon>
    </lineage>
</organism>
<accession>A0ABR2UGE2</accession>
<dbReference type="Proteomes" id="UP001408356">
    <property type="component" value="Unassembled WGS sequence"/>
</dbReference>
<gene>
    <name evidence="2" type="ORF">SUNI508_11773</name>
</gene>